<organism evidence="8 10">
    <name type="scientific">Didymodactylos carnosus</name>
    <dbReference type="NCBI Taxonomy" id="1234261"/>
    <lineage>
        <taxon>Eukaryota</taxon>
        <taxon>Metazoa</taxon>
        <taxon>Spiralia</taxon>
        <taxon>Gnathifera</taxon>
        <taxon>Rotifera</taxon>
        <taxon>Eurotatoria</taxon>
        <taxon>Bdelloidea</taxon>
        <taxon>Philodinida</taxon>
        <taxon>Philodinidae</taxon>
        <taxon>Didymodactylos</taxon>
    </lineage>
</organism>
<dbReference type="EMBL" id="CAJOBC010023882">
    <property type="protein sequence ID" value="CAF4060716.1"/>
    <property type="molecule type" value="Genomic_DNA"/>
</dbReference>
<evidence type="ECO:0000256" key="1">
    <source>
        <dbReference type="ARBA" id="ARBA00007905"/>
    </source>
</evidence>
<evidence type="ECO:0000256" key="4">
    <source>
        <dbReference type="PIRSR" id="PIRSR000097-1"/>
    </source>
</evidence>
<reference evidence="8" key="1">
    <citation type="submission" date="2021-02" db="EMBL/GenBank/DDBJ databases">
        <authorList>
            <person name="Nowell W R."/>
        </authorList>
    </citation>
    <scope>NUCLEOTIDE SEQUENCE</scope>
</reference>
<comment type="caution">
    <text evidence="8">The sequence shown here is derived from an EMBL/GenBank/DDBJ whole genome shotgun (WGS) entry which is preliminary data.</text>
</comment>
<keyword evidence="3" id="KW-0560">Oxidoreductase</keyword>
<name>A0A815BNB6_9BILA</name>
<dbReference type="PROSITE" id="PS00062">
    <property type="entry name" value="ALDOKETO_REDUCTASE_2"/>
    <property type="match status" value="1"/>
</dbReference>
<comment type="similarity">
    <text evidence="1">Belongs to the aldo/keto reductase family.</text>
</comment>
<proteinExistence type="inferred from homology"/>
<dbReference type="PANTHER" id="PTHR43827:SF3">
    <property type="entry name" value="NADP-DEPENDENT OXIDOREDUCTASE DOMAIN-CONTAINING PROTEIN"/>
    <property type="match status" value="1"/>
</dbReference>
<gene>
    <name evidence="8" type="ORF">GPM918_LOCUS27124</name>
    <name evidence="9" type="ORF">SRO942_LOCUS27395</name>
</gene>
<dbReference type="CDD" id="cd19071">
    <property type="entry name" value="AKR_AKR1-5-like"/>
    <property type="match status" value="1"/>
</dbReference>
<keyword evidence="2" id="KW-0521">NADP</keyword>
<dbReference type="Proteomes" id="UP000663829">
    <property type="component" value="Unassembled WGS sequence"/>
</dbReference>
<dbReference type="PIRSF" id="PIRSF000097">
    <property type="entry name" value="AKR"/>
    <property type="match status" value="1"/>
</dbReference>
<dbReference type="Proteomes" id="UP000681722">
    <property type="component" value="Unassembled WGS sequence"/>
</dbReference>
<dbReference type="Gene3D" id="3.20.20.100">
    <property type="entry name" value="NADP-dependent oxidoreductase domain"/>
    <property type="match status" value="1"/>
</dbReference>
<dbReference type="EMBL" id="CAJNOQ010011253">
    <property type="protein sequence ID" value="CAF1271947.1"/>
    <property type="molecule type" value="Genomic_DNA"/>
</dbReference>
<dbReference type="InterPro" id="IPR036812">
    <property type="entry name" value="NAD(P)_OxRdtase_dom_sf"/>
</dbReference>
<dbReference type="OrthoDB" id="416253at2759"/>
<evidence type="ECO:0000256" key="2">
    <source>
        <dbReference type="ARBA" id="ARBA00022857"/>
    </source>
</evidence>
<protein>
    <recommendedName>
        <fullName evidence="7">NADP-dependent oxidoreductase domain-containing protein</fullName>
    </recommendedName>
</protein>
<dbReference type="PRINTS" id="PR00069">
    <property type="entry name" value="ALDKETRDTASE"/>
</dbReference>
<feature type="site" description="Lowers pKa of active site Tyr" evidence="6">
    <location>
        <position position="82"/>
    </location>
</feature>
<evidence type="ECO:0000256" key="6">
    <source>
        <dbReference type="PIRSR" id="PIRSR000097-3"/>
    </source>
</evidence>
<sequence length="311" mass="34911">MNAALGEVLMPVVGLGTGGYGNPNETDGEYWGPEQGHNSTVAWLKLGGRRIDTAYGYGSRDGVGTGWVASDVPRSEIFITSKVDPSGCTEALEEFAITLKSLKTDYIDLLLIHWPGAQPGTSGEPIPSCKQGKSTWTDCRLQTWQALQKLFDQQRVRAIGVSNFEVNHLLEIINLNSSIPSVNQVEFHPYWHEDELLDFCKKHNITFNSYSPGAAPDHAVWLGPSWNPIPDLRKHPTIIQIAQKHSKTPAQVIYRWHWQQGIVINPRTRNSTHMMENLSIFDFELDIQDMMTLAYLNHPITKLGNDPRLIL</sequence>
<dbReference type="AlphaFoldDB" id="A0A815BNB6"/>
<dbReference type="Pfam" id="PF00248">
    <property type="entry name" value="Aldo_ket_red"/>
    <property type="match status" value="1"/>
</dbReference>
<keyword evidence="10" id="KW-1185">Reference proteome</keyword>
<evidence type="ECO:0000313" key="10">
    <source>
        <dbReference type="Proteomes" id="UP000663829"/>
    </source>
</evidence>
<feature type="binding site" evidence="5">
    <location>
        <position position="113"/>
    </location>
    <ligand>
        <name>substrate</name>
    </ligand>
</feature>
<dbReference type="InterPro" id="IPR018170">
    <property type="entry name" value="Aldo/ket_reductase_CS"/>
</dbReference>
<dbReference type="SUPFAM" id="SSF51430">
    <property type="entry name" value="NAD(P)-linked oxidoreductase"/>
    <property type="match status" value="1"/>
</dbReference>
<evidence type="ECO:0000313" key="9">
    <source>
        <dbReference type="EMBL" id="CAF4060716.1"/>
    </source>
</evidence>
<feature type="active site" description="Proton donor" evidence="4">
    <location>
        <position position="57"/>
    </location>
</feature>
<evidence type="ECO:0000256" key="3">
    <source>
        <dbReference type="ARBA" id="ARBA00023002"/>
    </source>
</evidence>
<evidence type="ECO:0000256" key="5">
    <source>
        <dbReference type="PIRSR" id="PIRSR000097-2"/>
    </source>
</evidence>
<dbReference type="PANTHER" id="PTHR43827">
    <property type="entry name" value="2,5-DIKETO-D-GLUCONIC ACID REDUCTASE"/>
    <property type="match status" value="1"/>
</dbReference>
<evidence type="ECO:0000259" key="7">
    <source>
        <dbReference type="Pfam" id="PF00248"/>
    </source>
</evidence>
<dbReference type="GO" id="GO:0016616">
    <property type="term" value="F:oxidoreductase activity, acting on the CH-OH group of donors, NAD or NADP as acceptor"/>
    <property type="evidence" value="ECO:0007669"/>
    <property type="project" value="UniProtKB-ARBA"/>
</dbReference>
<evidence type="ECO:0000313" key="8">
    <source>
        <dbReference type="EMBL" id="CAF1271947.1"/>
    </source>
</evidence>
<accession>A0A815BNB6</accession>
<dbReference type="InterPro" id="IPR023210">
    <property type="entry name" value="NADP_OxRdtase_dom"/>
</dbReference>
<dbReference type="InterPro" id="IPR020471">
    <property type="entry name" value="AKR"/>
</dbReference>
<feature type="domain" description="NADP-dependent oxidoreductase" evidence="7">
    <location>
        <begin position="14"/>
        <end position="294"/>
    </location>
</feature>